<dbReference type="InterPro" id="IPR050556">
    <property type="entry name" value="Type_II_TA_system_RNase"/>
</dbReference>
<protein>
    <submittedName>
        <fullName evidence="9">Type II toxin-antitoxin system VapC family toxin</fullName>
    </submittedName>
</protein>
<dbReference type="Pfam" id="PF01850">
    <property type="entry name" value="PIN"/>
    <property type="match status" value="1"/>
</dbReference>
<keyword evidence="6" id="KW-0460">Magnesium</keyword>
<organism evidence="9 10">
    <name type="scientific">Arthrobacter cheniae</name>
    <dbReference type="NCBI Taxonomy" id="1258888"/>
    <lineage>
        <taxon>Bacteria</taxon>
        <taxon>Bacillati</taxon>
        <taxon>Actinomycetota</taxon>
        <taxon>Actinomycetes</taxon>
        <taxon>Micrococcales</taxon>
        <taxon>Micrococcaceae</taxon>
        <taxon>Arthrobacter</taxon>
    </lineage>
</organism>
<evidence type="ECO:0000256" key="6">
    <source>
        <dbReference type="ARBA" id="ARBA00022842"/>
    </source>
</evidence>
<dbReference type="Gene3D" id="3.40.50.1010">
    <property type="entry name" value="5'-nuclease"/>
    <property type="match status" value="1"/>
</dbReference>
<dbReference type="GO" id="GO:0046872">
    <property type="term" value="F:metal ion binding"/>
    <property type="evidence" value="ECO:0007669"/>
    <property type="project" value="UniProtKB-KW"/>
</dbReference>
<keyword evidence="5" id="KW-0378">Hydrolase</keyword>
<evidence type="ECO:0000256" key="3">
    <source>
        <dbReference type="ARBA" id="ARBA00022722"/>
    </source>
</evidence>
<dbReference type="AlphaFoldDB" id="A0A3A5M7K3"/>
<reference evidence="9 10" key="1">
    <citation type="submission" date="2018-09" db="EMBL/GenBank/DDBJ databases">
        <title>Novel species of Arthrobacter.</title>
        <authorList>
            <person name="Liu Q."/>
            <person name="Xin Y.-H."/>
        </authorList>
    </citation>
    <scope>NUCLEOTIDE SEQUENCE [LARGE SCALE GENOMIC DNA]</scope>
    <source>
        <strain evidence="9 10">Hz2</strain>
    </source>
</reference>
<evidence type="ECO:0000259" key="8">
    <source>
        <dbReference type="Pfam" id="PF01850"/>
    </source>
</evidence>
<dbReference type="PANTHER" id="PTHR33653">
    <property type="entry name" value="RIBONUCLEASE VAPC2"/>
    <property type="match status" value="1"/>
</dbReference>
<comment type="caution">
    <text evidence="9">The sequence shown here is derived from an EMBL/GenBank/DDBJ whole genome shotgun (WGS) entry which is preliminary data.</text>
</comment>
<dbReference type="GO" id="GO:0016787">
    <property type="term" value="F:hydrolase activity"/>
    <property type="evidence" value="ECO:0007669"/>
    <property type="project" value="UniProtKB-KW"/>
</dbReference>
<name>A0A3A5M7K3_9MICC</name>
<dbReference type="EMBL" id="QZVT01000001">
    <property type="protein sequence ID" value="RJT83142.1"/>
    <property type="molecule type" value="Genomic_DNA"/>
</dbReference>
<keyword evidence="2" id="KW-1277">Toxin-antitoxin system</keyword>
<comment type="cofactor">
    <cofactor evidence="1">
        <name>Mg(2+)</name>
        <dbReference type="ChEBI" id="CHEBI:18420"/>
    </cofactor>
</comment>
<sequence>MRGFSSRPSSSRWPPRGRRFVPVDVRGVKRTSGLLLDTDVIVHLRSSDPDPAVIEFLERRRHLRIFVSVLTIGELHSLIRDEHFRGVGNWLHEFTERYGAHILPVDAEVAALWGPMSGNAGVPAIDSLIAATALQKSLAIVSGNAELYRALAVPAINPWIGNSDSDAAALAP</sequence>
<evidence type="ECO:0000256" key="5">
    <source>
        <dbReference type="ARBA" id="ARBA00022801"/>
    </source>
</evidence>
<keyword evidence="4" id="KW-0479">Metal-binding</keyword>
<accession>A0A3A5M7K3</accession>
<dbReference type="OrthoDB" id="4944295at2"/>
<dbReference type="SUPFAM" id="SSF88723">
    <property type="entry name" value="PIN domain-like"/>
    <property type="match status" value="1"/>
</dbReference>
<dbReference type="InterPro" id="IPR029060">
    <property type="entry name" value="PIN-like_dom_sf"/>
</dbReference>
<evidence type="ECO:0000256" key="1">
    <source>
        <dbReference type="ARBA" id="ARBA00001946"/>
    </source>
</evidence>
<evidence type="ECO:0000313" key="9">
    <source>
        <dbReference type="EMBL" id="RJT83142.1"/>
    </source>
</evidence>
<evidence type="ECO:0000256" key="4">
    <source>
        <dbReference type="ARBA" id="ARBA00022723"/>
    </source>
</evidence>
<feature type="domain" description="PIN" evidence="8">
    <location>
        <begin position="35"/>
        <end position="149"/>
    </location>
</feature>
<proteinExistence type="inferred from homology"/>
<gene>
    <name evidence="9" type="ORF">D6T63_01400</name>
</gene>
<comment type="similarity">
    <text evidence="7">Belongs to the PINc/VapC protein family.</text>
</comment>
<evidence type="ECO:0000256" key="2">
    <source>
        <dbReference type="ARBA" id="ARBA00022649"/>
    </source>
</evidence>
<dbReference type="GO" id="GO:0004518">
    <property type="term" value="F:nuclease activity"/>
    <property type="evidence" value="ECO:0007669"/>
    <property type="project" value="UniProtKB-KW"/>
</dbReference>
<keyword evidence="10" id="KW-1185">Reference proteome</keyword>
<dbReference type="PANTHER" id="PTHR33653:SF1">
    <property type="entry name" value="RIBONUCLEASE VAPC2"/>
    <property type="match status" value="1"/>
</dbReference>
<evidence type="ECO:0000313" key="10">
    <source>
        <dbReference type="Proteomes" id="UP000272560"/>
    </source>
</evidence>
<dbReference type="InterPro" id="IPR002716">
    <property type="entry name" value="PIN_dom"/>
</dbReference>
<keyword evidence="3" id="KW-0540">Nuclease</keyword>
<evidence type="ECO:0000256" key="7">
    <source>
        <dbReference type="ARBA" id="ARBA00038093"/>
    </source>
</evidence>
<dbReference type="Proteomes" id="UP000272560">
    <property type="component" value="Unassembled WGS sequence"/>
</dbReference>